<dbReference type="InterPro" id="IPR002104">
    <property type="entry name" value="Integrase_catalytic"/>
</dbReference>
<keyword evidence="1" id="KW-0233">DNA recombination</keyword>
<dbReference type="SUPFAM" id="SSF56349">
    <property type="entry name" value="DNA breaking-rejoining enzymes"/>
    <property type="match status" value="1"/>
</dbReference>
<evidence type="ECO:0000313" key="4">
    <source>
        <dbReference type="Proteomes" id="UP001589833"/>
    </source>
</evidence>
<evidence type="ECO:0000256" key="1">
    <source>
        <dbReference type="ARBA" id="ARBA00023172"/>
    </source>
</evidence>
<dbReference type="InterPro" id="IPR013762">
    <property type="entry name" value="Integrase-like_cat_sf"/>
</dbReference>
<dbReference type="PROSITE" id="PS51898">
    <property type="entry name" value="TYR_RECOMBINASE"/>
    <property type="match status" value="1"/>
</dbReference>
<evidence type="ECO:0000313" key="3">
    <source>
        <dbReference type="EMBL" id="MFC0561575.1"/>
    </source>
</evidence>
<keyword evidence="4" id="KW-1185">Reference proteome</keyword>
<dbReference type="Gene3D" id="1.10.443.10">
    <property type="entry name" value="Intergrase catalytic core"/>
    <property type="match status" value="1"/>
</dbReference>
<accession>A0ABV6NLD4</accession>
<evidence type="ECO:0000259" key="2">
    <source>
        <dbReference type="PROSITE" id="PS51898"/>
    </source>
</evidence>
<organism evidence="3 4">
    <name type="scientific">Halalkalibacter alkalisediminis</name>
    <dbReference type="NCBI Taxonomy" id="935616"/>
    <lineage>
        <taxon>Bacteria</taxon>
        <taxon>Bacillati</taxon>
        <taxon>Bacillota</taxon>
        <taxon>Bacilli</taxon>
        <taxon>Bacillales</taxon>
        <taxon>Bacillaceae</taxon>
        <taxon>Halalkalibacter</taxon>
    </lineage>
</organism>
<gene>
    <name evidence="3" type="ORF">ACFFH4_21990</name>
</gene>
<feature type="domain" description="Tyr recombinase" evidence="2">
    <location>
        <begin position="1"/>
        <end position="94"/>
    </location>
</feature>
<dbReference type="EMBL" id="JBHLTR010000077">
    <property type="protein sequence ID" value="MFC0561575.1"/>
    <property type="molecule type" value="Genomic_DNA"/>
</dbReference>
<reference evidence="3 4" key="1">
    <citation type="submission" date="2024-09" db="EMBL/GenBank/DDBJ databases">
        <authorList>
            <person name="Sun Q."/>
            <person name="Mori K."/>
        </authorList>
    </citation>
    <scope>NUCLEOTIDE SEQUENCE [LARGE SCALE GENOMIC DNA]</scope>
    <source>
        <strain evidence="3 4">NCAIM B.02301</strain>
    </source>
</reference>
<comment type="caution">
    <text evidence="3">The sequence shown here is derived from an EMBL/GenBank/DDBJ whole genome shotgun (WGS) entry which is preliminary data.</text>
</comment>
<dbReference type="InterPro" id="IPR011010">
    <property type="entry name" value="DNA_brk_join_enz"/>
</dbReference>
<name>A0ABV6NLD4_9BACI</name>
<proteinExistence type="predicted"/>
<dbReference type="Proteomes" id="UP001589833">
    <property type="component" value="Unassembled WGS sequence"/>
</dbReference>
<sequence length="109" mass="12710">MDKLWDENHFIIFANESGKPYHPCSINRFWERFLKKHDFLYINFHALRHTSSTLLINQGVHAKVIADRLGHADIKTTMNTYGHVLQKVDQSAADKLDSLFMHKSNRNSS</sequence>
<protein>
    <submittedName>
        <fullName evidence="3">Tyrosine-type recombinase/integrase</fullName>
    </submittedName>
</protein>
<dbReference type="Pfam" id="PF00589">
    <property type="entry name" value="Phage_integrase"/>
    <property type="match status" value="1"/>
</dbReference>
<dbReference type="RefSeq" id="WP_273845521.1">
    <property type="nucleotide sequence ID" value="NZ_JAQQWT010000013.1"/>
</dbReference>